<organism evidence="1 2">
    <name type="scientific">Helianthus annuus</name>
    <name type="common">Common sunflower</name>
    <dbReference type="NCBI Taxonomy" id="4232"/>
    <lineage>
        <taxon>Eukaryota</taxon>
        <taxon>Viridiplantae</taxon>
        <taxon>Streptophyta</taxon>
        <taxon>Embryophyta</taxon>
        <taxon>Tracheophyta</taxon>
        <taxon>Spermatophyta</taxon>
        <taxon>Magnoliopsida</taxon>
        <taxon>eudicotyledons</taxon>
        <taxon>Gunneridae</taxon>
        <taxon>Pentapetalae</taxon>
        <taxon>asterids</taxon>
        <taxon>campanulids</taxon>
        <taxon>Asterales</taxon>
        <taxon>Asteraceae</taxon>
        <taxon>Asteroideae</taxon>
        <taxon>Heliantheae alliance</taxon>
        <taxon>Heliantheae</taxon>
        <taxon>Helianthus</taxon>
    </lineage>
</organism>
<dbReference type="EMBL" id="MNCJ02000327">
    <property type="protein sequence ID" value="KAF5776556.1"/>
    <property type="molecule type" value="Genomic_DNA"/>
</dbReference>
<proteinExistence type="predicted"/>
<comment type="caution">
    <text evidence="1">The sequence shown here is derived from an EMBL/GenBank/DDBJ whole genome shotgun (WGS) entry which is preliminary data.</text>
</comment>
<dbReference type="Proteomes" id="UP000215914">
    <property type="component" value="Unassembled WGS sequence"/>
</dbReference>
<dbReference type="AlphaFoldDB" id="A0A9K3EPQ3"/>
<gene>
    <name evidence="1" type="ORF">HanXRQr2_Chr12g0525571</name>
</gene>
<reference evidence="1" key="2">
    <citation type="submission" date="2020-06" db="EMBL/GenBank/DDBJ databases">
        <title>Helianthus annuus Genome sequencing and assembly Release 2.</title>
        <authorList>
            <person name="Gouzy J."/>
            <person name="Langlade N."/>
            <person name="Munos S."/>
        </authorList>
    </citation>
    <scope>NUCLEOTIDE SEQUENCE</scope>
    <source>
        <tissue evidence="1">Leaves</tissue>
    </source>
</reference>
<evidence type="ECO:0000313" key="2">
    <source>
        <dbReference type="Proteomes" id="UP000215914"/>
    </source>
</evidence>
<keyword evidence="2" id="KW-1185">Reference proteome</keyword>
<accession>A0A9K3EPQ3</accession>
<name>A0A9K3EPQ3_HELAN</name>
<protein>
    <submittedName>
        <fullName evidence="1">Uncharacterized protein</fullName>
    </submittedName>
</protein>
<dbReference type="Gramene" id="mRNA:HanXRQr2_Chr12g0525571">
    <property type="protein sequence ID" value="mRNA:HanXRQr2_Chr12g0525571"/>
    <property type="gene ID" value="HanXRQr2_Chr12g0525571"/>
</dbReference>
<reference evidence="1" key="1">
    <citation type="journal article" date="2017" name="Nature">
        <title>The sunflower genome provides insights into oil metabolism, flowering and Asterid evolution.</title>
        <authorList>
            <person name="Badouin H."/>
            <person name="Gouzy J."/>
            <person name="Grassa C.J."/>
            <person name="Murat F."/>
            <person name="Staton S.E."/>
            <person name="Cottret L."/>
            <person name="Lelandais-Briere C."/>
            <person name="Owens G.L."/>
            <person name="Carrere S."/>
            <person name="Mayjonade B."/>
            <person name="Legrand L."/>
            <person name="Gill N."/>
            <person name="Kane N.C."/>
            <person name="Bowers J.E."/>
            <person name="Hubner S."/>
            <person name="Bellec A."/>
            <person name="Berard A."/>
            <person name="Berges H."/>
            <person name="Blanchet N."/>
            <person name="Boniface M.C."/>
            <person name="Brunel D."/>
            <person name="Catrice O."/>
            <person name="Chaidir N."/>
            <person name="Claudel C."/>
            <person name="Donnadieu C."/>
            <person name="Faraut T."/>
            <person name="Fievet G."/>
            <person name="Helmstetter N."/>
            <person name="King M."/>
            <person name="Knapp S.J."/>
            <person name="Lai Z."/>
            <person name="Le Paslier M.C."/>
            <person name="Lippi Y."/>
            <person name="Lorenzon L."/>
            <person name="Mandel J.R."/>
            <person name="Marage G."/>
            <person name="Marchand G."/>
            <person name="Marquand E."/>
            <person name="Bret-Mestries E."/>
            <person name="Morien E."/>
            <person name="Nambeesan S."/>
            <person name="Nguyen T."/>
            <person name="Pegot-Espagnet P."/>
            <person name="Pouilly N."/>
            <person name="Raftis F."/>
            <person name="Sallet E."/>
            <person name="Schiex T."/>
            <person name="Thomas J."/>
            <person name="Vandecasteele C."/>
            <person name="Vares D."/>
            <person name="Vear F."/>
            <person name="Vautrin S."/>
            <person name="Crespi M."/>
            <person name="Mangin B."/>
            <person name="Burke J.M."/>
            <person name="Salse J."/>
            <person name="Munos S."/>
            <person name="Vincourt P."/>
            <person name="Rieseberg L.H."/>
            <person name="Langlade N.B."/>
        </authorList>
    </citation>
    <scope>NUCLEOTIDE SEQUENCE</scope>
    <source>
        <tissue evidence="1">Leaves</tissue>
    </source>
</reference>
<sequence length="48" mass="5705">MIKEYMILFGHEDPNQIHPQPFLLTLEYQKLVADKLRATIKCLYIKSL</sequence>
<evidence type="ECO:0000313" key="1">
    <source>
        <dbReference type="EMBL" id="KAF5776556.1"/>
    </source>
</evidence>